<dbReference type="Gene3D" id="1.10.10.10">
    <property type="entry name" value="Winged helix-like DNA-binding domain superfamily/Winged helix DNA-binding domain"/>
    <property type="match status" value="1"/>
</dbReference>
<dbReference type="InterPro" id="IPR012712">
    <property type="entry name" value="HpaR/FarR"/>
</dbReference>
<organism evidence="1 2">
    <name type="scientific">Pannonibacter tanglangensis</name>
    <dbReference type="NCBI Taxonomy" id="2750084"/>
    <lineage>
        <taxon>Bacteria</taxon>
        <taxon>Pseudomonadati</taxon>
        <taxon>Pseudomonadota</taxon>
        <taxon>Alphaproteobacteria</taxon>
        <taxon>Hyphomicrobiales</taxon>
        <taxon>Stappiaceae</taxon>
        <taxon>Pannonibacter</taxon>
    </lineage>
</organism>
<dbReference type="InterPro" id="IPR000835">
    <property type="entry name" value="HTH_MarR-typ"/>
</dbReference>
<dbReference type="EMBL" id="JAABLQ010000001">
    <property type="protein sequence ID" value="NBN78100.1"/>
    <property type="molecule type" value="Genomic_DNA"/>
</dbReference>
<dbReference type="InterPro" id="IPR036390">
    <property type="entry name" value="WH_DNA-bd_sf"/>
</dbReference>
<dbReference type="SUPFAM" id="SSF46785">
    <property type="entry name" value="Winged helix' DNA-binding domain"/>
    <property type="match status" value="1"/>
</dbReference>
<dbReference type="GO" id="GO:0003677">
    <property type="term" value="F:DNA binding"/>
    <property type="evidence" value="ECO:0007669"/>
    <property type="project" value="InterPro"/>
</dbReference>
<dbReference type="GO" id="GO:0006950">
    <property type="term" value="P:response to stress"/>
    <property type="evidence" value="ECO:0007669"/>
    <property type="project" value="TreeGrafter"/>
</dbReference>
<dbReference type="PROSITE" id="PS50995">
    <property type="entry name" value="HTH_MARR_2"/>
    <property type="match status" value="1"/>
</dbReference>
<dbReference type="Proteomes" id="UP000586722">
    <property type="component" value="Unassembled WGS sequence"/>
</dbReference>
<evidence type="ECO:0000313" key="2">
    <source>
        <dbReference type="Proteomes" id="UP000586722"/>
    </source>
</evidence>
<protein>
    <submittedName>
        <fullName evidence="1">Homoprotocatechuate degradation operon regulator HpaR</fullName>
    </submittedName>
</protein>
<dbReference type="SMART" id="SM00347">
    <property type="entry name" value="HTH_MARR"/>
    <property type="match status" value="1"/>
</dbReference>
<dbReference type="GO" id="GO:0003700">
    <property type="term" value="F:DNA-binding transcription factor activity"/>
    <property type="evidence" value="ECO:0007669"/>
    <property type="project" value="InterPro"/>
</dbReference>
<dbReference type="PANTHER" id="PTHR33164">
    <property type="entry name" value="TRANSCRIPTIONAL REGULATOR, MARR FAMILY"/>
    <property type="match status" value="1"/>
</dbReference>
<dbReference type="InterPro" id="IPR039422">
    <property type="entry name" value="MarR/SlyA-like"/>
</dbReference>
<reference evidence="2" key="1">
    <citation type="submission" date="2020-01" db="EMBL/GenBank/DDBJ databases">
        <authorList>
            <person name="Fang Y."/>
            <person name="Sun R."/>
            <person name="Nie L."/>
            <person name="He J."/>
            <person name="Hao L."/>
            <person name="Wang L."/>
            <person name="Su S."/>
            <person name="Lv E."/>
            <person name="Zhang Z."/>
            <person name="Xie R."/>
            <person name="Liu H."/>
        </authorList>
    </citation>
    <scope>NUCLEOTIDE SEQUENCE [LARGE SCALE GENOMIC DNA]</scope>
    <source>
        <strain evidence="2">XCT-53</strain>
    </source>
</reference>
<dbReference type="NCBIfam" id="TIGR02337">
    <property type="entry name" value="HpaR"/>
    <property type="match status" value="1"/>
</dbReference>
<accession>A0A7X5F3G9</accession>
<keyword evidence="2" id="KW-1185">Reference proteome</keyword>
<dbReference type="InterPro" id="IPR036388">
    <property type="entry name" value="WH-like_DNA-bd_sf"/>
</dbReference>
<sequence length="167" mass="18748">MNPDGSTDDDGSRTGAAGHLRATRRSLPIALLRARESVMAHFRPMLTRHDLTEQQWRVMRVLAEDGELDATQLAARALILAPSLTRMIRLLERRGLILLRKDTEDGRRTLVRIAPEGLALIDRISPESAAIYRMLEDRCGGPELDELMDRLERLIGHLGQPEAPPED</sequence>
<evidence type="ECO:0000313" key="1">
    <source>
        <dbReference type="EMBL" id="NBN78100.1"/>
    </source>
</evidence>
<comment type="caution">
    <text evidence="1">The sequence shown here is derived from an EMBL/GenBank/DDBJ whole genome shotgun (WGS) entry which is preliminary data.</text>
</comment>
<name>A0A7X5F3G9_9HYPH</name>
<dbReference type="RefSeq" id="WP_161673397.1">
    <property type="nucleotide sequence ID" value="NZ_JAABLP010000001.1"/>
</dbReference>
<proteinExistence type="predicted"/>
<dbReference type="GO" id="GO:0045892">
    <property type="term" value="P:negative regulation of DNA-templated transcription"/>
    <property type="evidence" value="ECO:0007669"/>
    <property type="project" value="InterPro"/>
</dbReference>
<dbReference type="AlphaFoldDB" id="A0A7X5F3G9"/>
<gene>
    <name evidence="1" type="primary">hpaR</name>
    <name evidence="1" type="ORF">GWI72_07465</name>
</gene>
<dbReference type="Pfam" id="PF01047">
    <property type="entry name" value="MarR"/>
    <property type="match status" value="1"/>
</dbReference>
<dbReference type="PANTHER" id="PTHR33164:SF13">
    <property type="entry name" value="4-HYDROXYPHENYLACETATE CATABOLISM PROTEIN"/>
    <property type="match status" value="1"/>
</dbReference>